<evidence type="ECO:0000256" key="3">
    <source>
        <dbReference type="ARBA" id="ARBA00022679"/>
    </source>
</evidence>
<dbReference type="GO" id="GO:0009088">
    <property type="term" value="P:threonine biosynthetic process"/>
    <property type="evidence" value="ECO:0007669"/>
    <property type="project" value="UniProtKB-UniPathway"/>
</dbReference>
<proteinExistence type="inferred from homology"/>
<dbReference type="AlphaFoldDB" id="A0A7X9S086"/>
<dbReference type="PANTHER" id="PTHR21499:SF59">
    <property type="entry name" value="ASPARTOKINASE"/>
    <property type="match status" value="1"/>
</dbReference>
<comment type="pathway">
    <text evidence="10">Amino-acid biosynthesis; L-methionine biosynthesis via de novo pathway; L-homoserine from L-aspartate: step 1/3.</text>
</comment>
<dbReference type="GO" id="GO:0009089">
    <property type="term" value="P:lysine biosynthetic process via diaminopimelate"/>
    <property type="evidence" value="ECO:0007669"/>
    <property type="project" value="UniProtKB-UniPathway"/>
</dbReference>
<comment type="pathway">
    <text evidence="10">Amino-acid biosynthesis; L-threonine biosynthesis; L-threonine from L-aspartate: step 1/5.</text>
</comment>
<evidence type="ECO:0000256" key="7">
    <source>
        <dbReference type="ARBA" id="ARBA00047872"/>
    </source>
</evidence>
<evidence type="ECO:0000256" key="1">
    <source>
        <dbReference type="ARBA" id="ARBA00004766"/>
    </source>
</evidence>
<evidence type="ECO:0000256" key="5">
    <source>
        <dbReference type="ARBA" id="ARBA00022777"/>
    </source>
</evidence>
<comment type="caution">
    <text evidence="12">The sequence shown here is derived from an EMBL/GenBank/DDBJ whole genome shotgun (WGS) entry which is preliminary data.</text>
</comment>
<protein>
    <recommendedName>
        <fullName evidence="9">Aspartokinase</fullName>
        <ecNumber evidence="9">2.7.2.4</ecNumber>
    </recommendedName>
</protein>
<dbReference type="InterPro" id="IPR001048">
    <property type="entry name" value="Asp/Glu/Uridylate_kinase"/>
</dbReference>
<keyword evidence="3 9" id="KW-0808">Transferase</keyword>
<evidence type="ECO:0000256" key="4">
    <source>
        <dbReference type="ARBA" id="ARBA00022741"/>
    </source>
</evidence>
<evidence type="ECO:0000256" key="10">
    <source>
        <dbReference type="RuleBase" id="RU004249"/>
    </source>
</evidence>
<dbReference type="Gene3D" id="1.20.120.1320">
    <property type="entry name" value="Aspartokinase, catalytic domain"/>
    <property type="match status" value="1"/>
</dbReference>
<evidence type="ECO:0000256" key="8">
    <source>
        <dbReference type="PIRSR" id="PIRSR000726-1"/>
    </source>
</evidence>
<keyword evidence="5 9" id="KW-0418">Kinase</keyword>
<dbReference type="Pfam" id="PF00696">
    <property type="entry name" value="AA_kinase"/>
    <property type="match status" value="1"/>
</dbReference>
<dbReference type="GO" id="GO:0005524">
    <property type="term" value="F:ATP binding"/>
    <property type="evidence" value="ECO:0007669"/>
    <property type="project" value="UniProtKB-KW"/>
</dbReference>
<dbReference type="NCBIfam" id="TIGR00657">
    <property type="entry name" value="asp_kinases"/>
    <property type="match status" value="1"/>
</dbReference>
<evidence type="ECO:0000313" key="12">
    <source>
        <dbReference type="EMBL" id="NME71946.1"/>
    </source>
</evidence>
<reference evidence="12 13" key="1">
    <citation type="submission" date="2020-04" db="EMBL/GenBank/DDBJ databases">
        <title>Flammeovirga sp. SR4, a novel species isolated from seawater.</title>
        <authorList>
            <person name="Wang X."/>
        </authorList>
    </citation>
    <scope>NUCLEOTIDE SEQUENCE [LARGE SCALE GENOMIC DNA]</scope>
    <source>
        <strain evidence="12 13">ATCC 23126</strain>
    </source>
</reference>
<feature type="binding site" evidence="8">
    <location>
        <begin position="5"/>
        <end position="8"/>
    </location>
    <ligand>
        <name>ATP</name>
        <dbReference type="ChEBI" id="CHEBI:30616"/>
    </ligand>
</feature>
<comment type="similarity">
    <text evidence="2 9">Belongs to the aspartokinase family.</text>
</comment>
<dbReference type="InterPro" id="IPR042199">
    <property type="entry name" value="AsparK_Bifunc_asparK/hSer_DH"/>
</dbReference>
<keyword evidence="4 8" id="KW-0547">Nucleotide-binding</keyword>
<dbReference type="Gene3D" id="3.40.1160.10">
    <property type="entry name" value="Acetylglutamate kinase-like"/>
    <property type="match status" value="1"/>
</dbReference>
<comment type="pathway">
    <text evidence="1 10">Amino-acid biosynthesis; L-lysine biosynthesis via DAP pathway; (S)-tetrahydrodipicolinate from L-aspartate: step 1/4.</text>
</comment>
<evidence type="ECO:0000256" key="6">
    <source>
        <dbReference type="ARBA" id="ARBA00022840"/>
    </source>
</evidence>
<dbReference type="UniPathway" id="UPA00051">
    <property type="reaction ID" value="UER00462"/>
</dbReference>
<dbReference type="UniPathway" id="UPA00034">
    <property type="reaction ID" value="UER00015"/>
</dbReference>
<name>A0A7X9S086_9BACT</name>
<keyword evidence="6 8" id="KW-0067">ATP-binding</keyword>
<feature type="binding site" evidence="8">
    <location>
        <position position="233"/>
    </location>
    <ligand>
        <name>ATP</name>
        <dbReference type="ChEBI" id="CHEBI:30616"/>
    </ligand>
</feature>
<dbReference type="InterPro" id="IPR005260">
    <property type="entry name" value="Asp_kin_monofn"/>
</dbReference>
<dbReference type="EMBL" id="JABANE010000123">
    <property type="protein sequence ID" value="NME71946.1"/>
    <property type="molecule type" value="Genomic_DNA"/>
</dbReference>
<dbReference type="RefSeq" id="WP_169660146.1">
    <property type="nucleotide sequence ID" value="NZ_JABANE010000123.1"/>
</dbReference>
<dbReference type="GO" id="GO:0004072">
    <property type="term" value="F:aspartate kinase activity"/>
    <property type="evidence" value="ECO:0007669"/>
    <property type="project" value="UniProtKB-EC"/>
</dbReference>
<dbReference type="GO" id="GO:0005829">
    <property type="term" value="C:cytosol"/>
    <property type="evidence" value="ECO:0007669"/>
    <property type="project" value="TreeGrafter"/>
</dbReference>
<feature type="binding site" evidence="8">
    <location>
        <position position="44"/>
    </location>
    <ligand>
        <name>substrate</name>
    </ligand>
</feature>
<dbReference type="PANTHER" id="PTHR21499">
    <property type="entry name" value="ASPARTATE KINASE"/>
    <property type="match status" value="1"/>
</dbReference>
<evidence type="ECO:0000256" key="9">
    <source>
        <dbReference type="RuleBase" id="RU003448"/>
    </source>
</evidence>
<dbReference type="GO" id="GO:0009090">
    <property type="term" value="P:homoserine biosynthetic process"/>
    <property type="evidence" value="ECO:0007669"/>
    <property type="project" value="TreeGrafter"/>
</dbReference>
<evidence type="ECO:0000313" key="13">
    <source>
        <dbReference type="Proteomes" id="UP000576082"/>
    </source>
</evidence>
<accession>A0A7X9S086</accession>
<gene>
    <name evidence="12" type="ORF">HHU12_28535</name>
</gene>
<feature type="binding site" evidence="8">
    <location>
        <position position="120"/>
    </location>
    <ligand>
        <name>substrate</name>
    </ligand>
</feature>
<dbReference type="PIRSF" id="PIRSF000726">
    <property type="entry name" value="Asp_kin"/>
    <property type="match status" value="1"/>
</dbReference>
<dbReference type="InterPro" id="IPR036393">
    <property type="entry name" value="AceGlu_kinase-like_sf"/>
</dbReference>
<evidence type="ECO:0000256" key="2">
    <source>
        <dbReference type="ARBA" id="ARBA00010122"/>
    </source>
</evidence>
<sequence length="424" mass="48571">MRVFKFGGASVKSADAVRNVQKIIGQYSDQKELVVVVSAMGKTTNLMEKIVLDVIKGEPFEHHIEELRIFHSTIAKELFQNPKASIFQQIEKLIVDLEGKLRLRYFSEEELYDQVVCYGELLSTHIVSAYLNQENIPTHFLDARIYIQTDDNWREGNVDWTWTERMMKADVPQLIKENVVVTQGFIGGTINNKTTTLGREGSDFTAAIFAYCLNAENVCIWKDVPGIMSSDPRRVEDVTLFHELPYKYAAELTYYGASVIHPKTIRPLALKNIPLHVNSFLNPEEKGTVIGDFKSSPTLPSIIFKTNQVIIRFEEKDFLNVSKGDLGLVFSEFSKLNMKVNLIKNSALSLSICTNNEPKKIQKLKQLFHDKFKIEIVYQMELVTVKNYKEDIIQQLGIDLSKVYMRQISFDTLQIVLKKEDLDL</sequence>
<evidence type="ECO:0000259" key="11">
    <source>
        <dbReference type="Pfam" id="PF00696"/>
    </source>
</evidence>
<keyword evidence="10" id="KW-0028">Amino-acid biosynthesis</keyword>
<keyword evidence="13" id="KW-1185">Reference proteome</keyword>
<dbReference type="Proteomes" id="UP000576082">
    <property type="component" value="Unassembled WGS sequence"/>
</dbReference>
<organism evidence="12 13">
    <name type="scientific">Flammeovirga aprica JL-4</name>
    <dbReference type="NCBI Taxonomy" id="694437"/>
    <lineage>
        <taxon>Bacteria</taxon>
        <taxon>Pseudomonadati</taxon>
        <taxon>Bacteroidota</taxon>
        <taxon>Cytophagia</taxon>
        <taxon>Cytophagales</taxon>
        <taxon>Flammeovirgaceae</taxon>
        <taxon>Flammeovirga</taxon>
    </lineage>
</organism>
<dbReference type="EC" id="2.7.2.4" evidence="9"/>
<dbReference type="UniPathway" id="UPA00050">
    <property type="reaction ID" value="UER00461"/>
</dbReference>
<comment type="catalytic activity">
    <reaction evidence="7 9">
        <text>L-aspartate + ATP = 4-phospho-L-aspartate + ADP</text>
        <dbReference type="Rhea" id="RHEA:23776"/>
        <dbReference type="ChEBI" id="CHEBI:29991"/>
        <dbReference type="ChEBI" id="CHEBI:30616"/>
        <dbReference type="ChEBI" id="CHEBI:57535"/>
        <dbReference type="ChEBI" id="CHEBI:456216"/>
        <dbReference type="EC" id="2.7.2.4"/>
    </reaction>
</comment>
<feature type="domain" description="Aspartate/glutamate/uridylate kinase" evidence="11">
    <location>
        <begin position="2"/>
        <end position="277"/>
    </location>
</feature>
<dbReference type="SUPFAM" id="SSF53633">
    <property type="entry name" value="Carbamate kinase-like"/>
    <property type="match status" value="1"/>
</dbReference>
<dbReference type="InterPro" id="IPR001341">
    <property type="entry name" value="Asp_kinase"/>
</dbReference>